<name>A0ABS2YUA5_POLSE</name>
<dbReference type="Gene3D" id="1.20.1560.10">
    <property type="entry name" value="ABC transporter type 1, transmembrane domain"/>
    <property type="match status" value="2"/>
</dbReference>
<feature type="non-terminal residue" evidence="9">
    <location>
        <position position="1"/>
    </location>
</feature>
<dbReference type="InterPro" id="IPR036640">
    <property type="entry name" value="ABC1_TM_sf"/>
</dbReference>
<dbReference type="PANTHER" id="PTHR24221:SF294">
    <property type="entry name" value="ATP-BINDING CASSETTE SUB-FAMILY B MEMBER 5"/>
    <property type="match status" value="1"/>
</dbReference>
<keyword evidence="10" id="KW-1185">Reference proteome</keyword>
<evidence type="ECO:0000259" key="8">
    <source>
        <dbReference type="PROSITE" id="PS50929"/>
    </source>
</evidence>
<dbReference type="Pfam" id="PF00664">
    <property type="entry name" value="ABC_membrane"/>
    <property type="match status" value="1"/>
</dbReference>
<dbReference type="PROSITE" id="PS50893">
    <property type="entry name" value="ABC_TRANSPORTER_2"/>
    <property type="match status" value="1"/>
</dbReference>
<feature type="domain" description="ABC transmembrane type-1" evidence="8">
    <location>
        <begin position="15"/>
        <end position="145"/>
    </location>
</feature>
<dbReference type="InterPro" id="IPR027417">
    <property type="entry name" value="P-loop_NTPase"/>
</dbReference>
<evidence type="ECO:0000313" key="10">
    <source>
        <dbReference type="Proteomes" id="UP001166052"/>
    </source>
</evidence>
<dbReference type="InterPro" id="IPR017871">
    <property type="entry name" value="ABC_transporter-like_CS"/>
</dbReference>
<evidence type="ECO:0000256" key="4">
    <source>
        <dbReference type="ARBA" id="ARBA00022840"/>
    </source>
</evidence>
<evidence type="ECO:0000256" key="6">
    <source>
        <dbReference type="ARBA" id="ARBA00023136"/>
    </source>
</evidence>
<comment type="subcellular location">
    <subcellularLocation>
        <location evidence="1">Membrane</location>
        <topology evidence="1">Multi-pass membrane protein</topology>
    </subcellularLocation>
</comment>
<evidence type="ECO:0000313" key="9">
    <source>
        <dbReference type="EMBL" id="MBN3289856.1"/>
    </source>
</evidence>
<dbReference type="PROSITE" id="PS00211">
    <property type="entry name" value="ABC_TRANSPORTER_1"/>
    <property type="match status" value="1"/>
</dbReference>
<dbReference type="SUPFAM" id="SSF90123">
    <property type="entry name" value="ABC transporter transmembrane region"/>
    <property type="match status" value="1"/>
</dbReference>
<organism evidence="9 10">
    <name type="scientific">Polypterus senegalus</name>
    <name type="common">Senegal bichir</name>
    <dbReference type="NCBI Taxonomy" id="55291"/>
    <lineage>
        <taxon>Eukaryota</taxon>
        <taxon>Metazoa</taxon>
        <taxon>Chordata</taxon>
        <taxon>Craniata</taxon>
        <taxon>Vertebrata</taxon>
        <taxon>Euteleostomi</taxon>
        <taxon>Actinopterygii</taxon>
        <taxon>Polypteriformes</taxon>
        <taxon>Polypteridae</taxon>
        <taxon>Polypterus</taxon>
    </lineage>
</organism>
<dbReference type="Gene3D" id="3.40.50.300">
    <property type="entry name" value="P-loop containing nucleotide triphosphate hydrolases"/>
    <property type="match status" value="2"/>
</dbReference>
<keyword evidence="4" id="KW-0067">ATP-binding</keyword>
<dbReference type="SMART" id="SM00382">
    <property type="entry name" value="AAA"/>
    <property type="match status" value="1"/>
</dbReference>
<dbReference type="InterPro" id="IPR039421">
    <property type="entry name" value="Type_1_exporter"/>
</dbReference>
<keyword evidence="3" id="KW-0547">Nucleotide-binding</keyword>
<dbReference type="CDD" id="cd18578">
    <property type="entry name" value="ABC_6TM_Pgp_ABCB1_D2_like"/>
    <property type="match status" value="1"/>
</dbReference>
<reference evidence="9" key="1">
    <citation type="journal article" date="2021" name="Cell">
        <title>Tracing the genetic footprints of vertebrate landing in non-teleost ray-finned fishes.</title>
        <authorList>
            <person name="Bi X."/>
            <person name="Wang K."/>
            <person name="Yang L."/>
            <person name="Pan H."/>
            <person name="Jiang H."/>
            <person name="Wei Q."/>
            <person name="Fang M."/>
            <person name="Yu H."/>
            <person name="Zhu C."/>
            <person name="Cai Y."/>
            <person name="He Y."/>
            <person name="Gan X."/>
            <person name="Zeng H."/>
            <person name="Yu D."/>
            <person name="Zhu Y."/>
            <person name="Jiang H."/>
            <person name="Qiu Q."/>
            <person name="Yang H."/>
            <person name="Zhang Y.E."/>
            <person name="Wang W."/>
            <person name="Zhu M."/>
            <person name="He S."/>
            <person name="Zhang G."/>
        </authorList>
    </citation>
    <scope>NUCLEOTIDE SEQUENCE</scope>
    <source>
        <strain evidence="9">Bchr_001</strain>
    </source>
</reference>
<evidence type="ECO:0000256" key="3">
    <source>
        <dbReference type="ARBA" id="ARBA00022741"/>
    </source>
</evidence>
<evidence type="ECO:0000259" key="7">
    <source>
        <dbReference type="PROSITE" id="PS50893"/>
    </source>
</evidence>
<keyword evidence="5" id="KW-1133">Transmembrane helix</keyword>
<dbReference type="Pfam" id="PF00005">
    <property type="entry name" value="ABC_tran"/>
    <property type="match status" value="2"/>
</dbReference>
<dbReference type="EMBL" id="JAAWVN010005196">
    <property type="protein sequence ID" value="MBN3289856.1"/>
    <property type="molecule type" value="Genomic_DNA"/>
</dbReference>
<evidence type="ECO:0000256" key="2">
    <source>
        <dbReference type="ARBA" id="ARBA00022692"/>
    </source>
</evidence>
<feature type="domain" description="ABC transporter" evidence="7">
    <location>
        <begin position="202"/>
        <end position="371"/>
    </location>
</feature>
<evidence type="ECO:0000256" key="5">
    <source>
        <dbReference type="ARBA" id="ARBA00022989"/>
    </source>
</evidence>
<accession>A0ABS2YUA5</accession>
<proteinExistence type="predicted"/>
<dbReference type="InterPro" id="IPR011527">
    <property type="entry name" value="ABC1_TM_dom"/>
</dbReference>
<dbReference type="PANTHER" id="PTHR24221">
    <property type="entry name" value="ATP-BINDING CASSETTE SUB-FAMILY B"/>
    <property type="match status" value="1"/>
</dbReference>
<dbReference type="InterPro" id="IPR003439">
    <property type="entry name" value="ABC_transporter-like_ATP-bd"/>
</dbReference>
<feature type="non-terminal residue" evidence="9">
    <location>
        <position position="375"/>
    </location>
</feature>
<protein>
    <submittedName>
        <fullName evidence="9">ABCBB protein</fullName>
    </submittedName>
</protein>
<keyword evidence="2" id="KW-0812">Transmembrane</keyword>
<dbReference type="Proteomes" id="UP001166052">
    <property type="component" value="Unassembled WGS sequence"/>
</dbReference>
<sequence length="375" mass="40580">LRKMKTKAMICLYLISFFDDHKNSVGVLITRLATDASLAKGGGGARLGLLTKCICTLLVAVIVAFVFSWQLTLLILACIPFLVGANFIQMKSVAGHTSKDQSALEASGKISTETVENIRTVASLTREEIFFNMYCKSLRGPYRAFSVIIFAAMHVGQSSSSAPDFAKAKVSAQRIFALLDKKPKIDIYSTEGLKLDHFDGNIEFQDVHFAYPTRKKVQVLQGLNVKVSKGQTLALVGSSGCGKSTSVQLLERFYDPINGHVKYGTKVGDKGAQLSGGQKQRIAIARALLRNPKVLLLDEATSALDTESEKIVQEALDEARQGRTCIIIAHRLSTIQNADIIAVISNGEVVEQGTHSELIAKGGAYYALANAQSGH</sequence>
<evidence type="ECO:0000256" key="1">
    <source>
        <dbReference type="ARBA" id="ARBA00004141"/>
    </source>
</evidence>
<keyword evidence="6" id="KW-0472">Membrane</keyword>
<gene>
    <name evidence="9" type="primary">Abcb11_1</name>
    <name evidence="9" type="ORF">GTO92_0004820</name>
</gene>
<dbReference type="InterPro" id="IPR003593">
    <property type="entry name" value="AAA+_ATPase"/>
</dbReference>
<dbReference type="SUPFAM" id="SSF52540">
    <property type="entry name" value="P-loop containing nucleoside triphosphate hydrolases"/>
    <property type="match status" value="1"/>
</dbReference>
<dbReference type="PROSITE" id="PS50929">
    <property type="entry name" value="ABC_TM1F"/>
    <property type="match status" value="1"/>
</dbReference>
<comment type="caution">
    <text evidence="9">The sequence shown here is derived from an EMBL/GenBank/DDBJ whole genome shotgun (WGS) entry which is preliminary data.</text>
</comment>